<dbReference type="PANTHER" id="PTHR14881:SF4">
    <property type="entry name" value="LISH DOMAIN-CONTAINING PROTEIN ARMC9"/>
    <property type="match status" value="1"/>
</dbReference>
<evidence type="ECO:0000313" key="2">
    <source>
        <dbReference type="Proteomes" id="UP000321570"/>
    </source>
</evidence>
<dbReference type="AlphaFoldDB" id="A0A564YVR1"/>
<reference evidence="1 2" key="1">
    <citation type="submission" date="2019-07" db="EMBL/GenBank/DDBJ databases">
        <authorList>
            <person name="Jastrzebski P J."/>
            <person name="Paukszto L."/>
            <person name="Jastrzebski P J."/>
        </authorList>
    </citation>
    <scope>NUCLEOTIDE SEQUENCE [LARGE SCALE GENOMIC DNA]</scope>
    <source>
        <strain evidence="1 2">WMS-il1</strain>
    </source>
</reference>
<dbReference type="Proteomes" id="UP000321570">
    <property type="component" value="Unassembled WGS sequence"/>
</dbReference>
<dbReference type="GO" id="GO:0036064">
    <property type="term" value="C:ciliary basal body"/>
    <property type="evidence" value="ECO:0007669"/>
    <property type="project" value="InterPro"/>
</dbReference>
<gene>
    <name evidence="1" type="ORF">WMSIL1_LOCUS10122</name>
</gene>
<name>A0A564YVR1_HYMDI</name>
<feature type="non-terminal residue" evidence="1">
    <location>
        <position position="1"/>
    </location>
</feature>
<dbReference type="InterPro" id="IPR040369">
    <property type="entry name" value="ARMC9"/>
</dbReference>
<dbReference type="PANTHER" id="PTHR14881">
    <property type="entry name" value="LISH DOMAIN-CONTAINING PROTEIN ARMC9"/>
    <property type="match status" value="1"/>
</dbReference>
<organism evidence="1 2">
    <name type="scientific">Hymenolepis diminuta</name>
    <name type="common">Rat tapeworm</name>
    <dbReference type="NCBI Taxonomy" id="6216"/>
    <lineage>
        <taxon>Eukaryota</taxon>
        <taxon>Metazoa</taxon>
        <taxon>Spiralia</taxon>
        <taxon>Lophotrochozoa</taxon>
        <taxon>Platyhelminthes</taxon>
        <taxon>Cestoda</taxon>
        <taxon>Eucestoda</taxon>
        <taxon>Cyclophyllidea</taxon>
        <taxon>Hymenolepididae</taxon>
        <taxon>Hymenolepis</taxon>
    </lineage>
</organism>
<feature type="non-terminal residue" evidence="1">
    <location>
        <position position="153"/>
    </location>
</feature>
<accession>A0A564YVR1</accession>
<sequence>FNKIQADYQGLLGITSDLVDTLEGALRGEHIEPDALQKICSRLVASQRTTANNNVVMSNGENGAHNTLSKFSYCDTLRQSLSIRQPQDYGGLKLEWGTVELDYDKINETLKGSNQTQIWRLLQAFRWRLTKTNVELREAYLTEFIGHDLLDLT</sequence>
<evidence type="ECO:0000313" key="1">
    <source>
        <dbReference type="EMBL" id="VUZ51371.1"/>
    </source>
</evidence>
<dbReference type="GO" id="GO:0097542">
    <property type="term" value="C:ciliary tip"/>
    <property type="evidence" value="ECO:0007669"/>
    <property type="project" value="TreeGrafter"/>
</dbReference>
<protein>
    <submittedName>
        <fullName evidence="1">Uncharacterized protein</fullName>
    </submittedName>
</protein>
<dbReference type="GO" id="GO:0060271">
    <property type="term" value="P:cilium assembly"/>
    <property type="evidence" value="ECO:0007669"/>
    <property type="project" value="InterPro"/>
</dbReference>
<dbReference type="GO" id="GO:0005814">
    <property type="term" value="C:centriole"/>
    <property type="evidence" value="ECO:0007669"/>
    <property type="project" value="TreeGrafter"/>
</dbReference>
<proteinExistence type="predicted"/>
<dbReference type="EMBL" id="CABIJS010000443">
    <property type="protein sequence ID" value="VUZ51371.1"/>
    <property type="molecule type" value="Genomic_DNA"/>
</dbReference>
<keyword evidence="2" id="KW-1185">Reference proteome</keyword>